<evidence type="ECO:0008006" key="12">
    <source>
        <dbReference type="Google" id="ProtNLM"/>
    </source>
</evidence>
<name>A0ABD2YH74_9GENT</name>
<reference evidence="10 11" key="1">
    <citation type="submission" date="2024-11" db="EMBL/GenBank/DDBJ databases">
        <title>A near-complete genome assembly of Cinchona calisaya.</title>
        <authorList>
            <person name="Lian D.C."/>
            <person name="Zhao X.W."/>
            <person name="Wei L."/>
        </authorList>
    </citation>
    <scope>NUCLEOTIDE SEQUENCE [LARGE SCALE GENOMIC DNA]</scope>
    <source>
        <tissue evidence="10">Nenye</tissue>
    </source>
</reference>
<dbReference type="Gene3D" id="1.10.10.10">
    <property type="entry name" value="Winged helix-like DNA-binding domain superfamily/Winged helix DNA-binding domain"/>
    <property type="match status" value="1"/>
</dbReference>
<keyword evidence="5" id="KW-0611">Plant defense</keyword>
<dbReference type="Gene3D" id="1.20.5.4130">
    <property type="match status" value="1"/>
</dbReference>
<dbReference type="InterPro" id="IPR041118">
    <property type="entry name" value="Rx_N"/>
</dbReference>
<dbReference type="FunFam" id="3.40.50.300:FF:001091">
    <property type="entry name" value="Probable disease resistance protein At1g61300"/>
    <property type="match status" value="1"/>
</dbReference>
<dbReference type="Pfam" id="PF18052">
    <property type="entry name" value="Rx_N"/>
    <property type="match status" value="1"/>
</dbReference>
<dbReference type="Pfam" id="PF00931">
    <property type="entry name" value="NB-ARC"/>
    <property type="match status" value="1"/>
</dbReference>
<feature type="domain" description="Disease resistance N-terminal" evidence="8">
    <location>
        <begin position="9"/>
        <end position="91"/>
    </location>
</feature>
<feature type="domain" description="Disease resistance protein winged helix" evidence="9">
    <location>
        <begin position="425"/>
        <end position="497"/>
    </location>
</feature>
<dbReference type="EMBL" id="JBJUIK010000013">
    <property type="protein sequence ID" value="KAL3506742.1"/>
    <property type="molecule type" value="Genomic_DNA"/>
</dbReference>
<dbReference type="InterPro" id="IPR027417">
    <property type="entry name" value="P-loop_NTPase"/>
</dbReference>
<dbReference type="InterPro" id="IPR042197">
    <property type="entry name" value="Apaf_helical"/>
</dbReference>
<dbReference type="GO" id="GO:0005524">
    <property type="term" value="F:ATP binding"/>
    <property type="evidence" value="ECO:0007669"/>
    <property type="project" value="UniProtKB-KW"/>
</dbReference>
<keyword evidence="3" id="KW-0677">Repeat</keyword>
<comment type="similarity">
    <text evidence="1">Belongs to the disease resistance NB-LRR family.</text>
</comment>
<dbReference type="InterPro" id="IPR032675">
    <property type="entry name" value="LRR_dom_sf"/>
</dbReference>
<dbReference type="Pfam" id="PF23559">
    <property type="entry name" value="WHD_DRP"/>
    <property type="match status" value="1"/>
</dbReference>
<comment type="caution">
    <text evidence="10">The sequence shown here is derived from an EMBL/GenBank/DDBJ whole genome shotgun (WGS) entry which is preliminary data.</text>
</comment>
<sequence>MESMLGPSIKVLLEKAISLASEEISCVVGLKKDLHKLRESWTMILAVLLDAERRQVAEEAVKLWLEKLETVAFDADNVLDEFNYHVIKQRKVCFFFSFLKPVACCVKMVKKIREINVDLKRINEEAKDFGLLSQIGSRANTSLLLPSTSRLVINRETDSSKACSCFVGRDDDVSKILEKLTEKTREIVCVVPIVGMGGIGKTTLARRIFNDQKTQNQFDKRIWVCVTENFNMNRLFGLILESLGEKVEEESREARVKKLQKVLEGKTYLLVLDDVWNDDFGLWDDFVGSLKGINKTKGNFILVTTRKQQVAYIMATSSSPYFLGKLSDDECWLIFKEKAFGGGEVLEEFQAIGLEIAQKCRGLALAASILGGTLCNKGREEWLSVLKVGFHDLSENESNVMQILKLSLDNLPSASLKRCFAYCSIFSKDFVMQRDQLIQLWMAEGFLYPLTRSMEMEELGYMFFNILLQNGLFQDVERDESGNICSCKMHDLVHDLAQSISRSTTTGMQDSRRDEDAMNPVRYLALGDCGEQIPSILNERFRYIRTLFSEYNISNNVSYFICLRVLNLSSTDVNMLPKSIGKMSHLRYLDLSDTPIELCQTLLATFTTCRH</sequence>
<dbReference type="Gene3D" id="3.40.50.300">
    <property type="entry name" value="P-loop containing nucleotide triphosphate hydrolases"/>
    <property type="match status" value="1"/>
</dbReference>
<evidence type="ECO:0000259" key="8">
    <source>
        <dbReference type="Pfam" id="PF18052"/>
    </source>
</evidence>
<dbReference type="GO" id="GO:0051607">
    <property type="term" value="P:defense response to virus"/>
    <property type="evidence" value="ECO:0007669"/>
    <property type="project" value="UniProtKB-ARBA"/>
</dbReference>
<evidence type="ECO:0000256" key="3">
    <source>
        <dbReference type="ARBA" id="ARBA00022737"/>
    </source>
</evidence>
<proteinExistence type="inferred from homology"/>
<keyword evidence="4" id="KW-0547">Nucleotide-binding</keyword>
<dbReference type="Gene3D" id="1.10.8.430">
    <property type="entry name" value="Helical domain of apoptotic protease-activating factors"/>
    <property type="match status" value="1"/>
</dbReference>
<dbReference type="SUPFAM" id="SSF52058">
    <property type="entry name" value="L domain-like"/>
    <property type="match status" value="1"/>
</dbReference>
<dbReference type="Gene3D" id="3.80.10.10">
    <property type="entry name" value="Ribonuclease Inhibitor"/>
    <property type="match status" value="1"/>
</dbReference>
<dbReference type="SUPFAM" id="SSF52540">
    <property type="entry name" value="P-loop containing nucleoside triphosphate hydrolases"/>
    <property type="match status" value="1"/>
</dbReference>
<evidence type="ECO:0000256" key="4">
    <source>
        <dbReference type="ARBA" id="ARBA00022741"/>
    </source>
</evidence>
<evidence type="ECO:0000259" key="7">
    <source>
        <dbReference type="Pfam" id="PF00931"/>
    </source>
</evidence>
<dbReference type="PANTHER" id="PTHR36766">
    <property type="entry name" value="PLANT BROAD-SPECTRUM MILDEW RESISTANCE PROTEIN RPW8"/>
    <property type="match status" value="1"/>
</dbReference>
<organism evidence="10 11">
    <name type="scientific">Cinchona calisaya</name>
    <dbReference type="NCBI Taxonomy" id="153742"/>
    <lineage>
        <taxon>Eukaryota</taxon>
        <taxon>Viridiplantae</taxon>
        <taxon>Streptophyta</taxon>
        <taxon>Embryophyta</taxon>
        <taxon>Tracheophyta</taxon>
        <taxon>Spermatophyta</taxon>
        <taxon>Magnoliopsida</taxon>
        <taxon>eudicotyledons</taxon>
        <taxon>Gunneridae</taxon>
        <taxon>Pentapetalae</taxon>
        <taxon>asterids</taxon>
        <taxon>lamiids</taxon>
        <taxon>Gentianales</taxon>
        <taxon>Rubiaceae</taxon>
        <taxon>Cinchonoideae</taxon>
        <taxon>Cinchoneae</taxon>
        <taxon>Cinchona</taxon>
    </lineage>
</organism>
<evidence type="ECO:0000256" key="6">
    <source>
        <dbReference type="ARBA" id="ARBA00022840"/>
    </source>
</evidence>
<dbReference type="AlphaFoldDB" id="A0ABD2YH74"/>
<dbReference type="FunFam" id="1.10.10.10:FF:000322">
    <property type="entry name" value="Probable disease resistance protein At1g63360"/>
    <property type="match status" value="1"/>
</dbReference>
<feature type="domain" description="NB-ARC" evidence="7">
    <location>
        <begin position="170"/>
        <end position="340"/>
    </location>
</feature>
<evidence type="ECO:0000256" key="5">
    <source>
        <dbReference type="ARBA" id="ARBA00022821"/>
    </source>
</evidence>
<dbReference type="Proteomes" id="UP001630127">
    <property type="component" value="Unassembled WGS sequence"/>
</dbReference>
<evidence type="ECO:0000259" key="9">
    <source>
        <dbReference type="Pfam" id="PF23559"/>
    </source>
</evidence>
<dbReference type="InterPro" id="IPR002182">
    <property type="entry name" value="NB-ARC"/>
</dbReference>
<evidence type="ECO:0000313" key="10">
    <source>
        <dbReference type="EMBL" id="KAL3506742.1"/>
    </source>
</evidence>
<evidence type="ECO:0000256" key="1">
    <source>
        <dbReference type="ARBA" id="ARBA00008894"/>
    </source>
</evidence>
<dbReference type="InterPro" id="IPR036388">
    <property type="entry name" value="WH-like_DNA-bd_sf"/>
</dbReference>
<evidence type="ECO:0000313" key="11">
    <source>
        <dbReference type="Proteomes" id="UP001630127"/>
    </source>
</evidence>
<accession>A0ABD2YH74</accession>
<gene>
    <name evidence="10" type="ORF">ACH5RR_032124</name>
</gene>
<dbReference type="PRINTS" id="PR00364">
    <property type="entry name" value="DISEASERSIST"/>
</dbReference>
<evidence type="ECO:0000256" key="2">
    <source>
        <dbReference type="ARBA" id="ARBA00022614"/>
    </source>
</evidence>
<keyword evidence="2" id="KW-0433">Leucine-rich repeat</keyword>
<protein>
    <recommendedName>
        <fullName evidence="12">Disease resistance protein RGA3</fullName>
    </recommendedName>
</protein>
<dbReference type="PANTHER" id="PTHR36766:SF70">
    <property type="entry name" value="DISEASE RESISTANCE PROTEIN RGA4"/>
    <property type="match status" value="1"/>
</dbReference>
<keyword evidence="6" id="KW-0067">ATP-binding</keyword>
<keyword evidence="11" id="KW-1185">Reference proteome</keyword>
<dbReference type="InterPro" id="IPR058922">
    <property type="entry name" value="WHD_DRP"/>
</dbReference>